<evidence type="ECO:0000256" key="8">
    <source>
        <dbReference type="HAMAP-Rule" id="MF_00137"/>
    </source>
</evidence>
<evidence type="ECO:0000256" key="4">
    <source>
        <dbReference type="ARBA" id="ARBA00022741"/>
    </source>
</evidence>
<keyword evidence="5 8" id="KW-0658">Purine biosynthesis</keyword>
<keyword evidence="6 8" id="KW-0067">ATP-binding</keyword>
<dbReference type="GO" id="GO:0006189">
    <property type="term" value="P:'de novo' IMP biosynthetic process"/>
    <property type="evidence" value="ECO:0007669"/>
    <property type="project" value="UniProtKB-UniRule"/>
</dbReference>
<keyword evidence="3 8" id="KW-0436">Ligase</keyword>
<comment type="catalytic activity">
    <reaction evidence="7 8">
        <text>5-amino-1-(5-phospho-D-ribosyl)imidazole-4-carboxylate + L-aspartate + ATP = (2S)-2-[5-amino-1-(5-phospho-beta-D-ribosyl)imidazole-4-carboxamido]succinate + ADP + phosphate + 2 H(+)</text>
        <dbReference type="Rhea" id="RHEA:22628"/>
        <dbReference type="ChEBI" id="CHEBI:15378"/>
        <dbReference type="ChEBI" id="CHEBI:29991"/>
        <dbReference type="ChEBI" id="CHEBI:30616"/>
        <dbReference type="ChEBI" id="CHEBI:43474"/>
        <dbReference type="ChEBI" id="CHEBI:58443"/>
        <dbReference type="ChEBI" id="CHEBI:77657"/>
        <dbReference type="ChEBI" id="CHEBI:456216"/>
        <dbReference type="EC" id="6.3.2.6"/>
    </reaction>
</comment>
<accession>A0A6S6T516</accession>
<dbReference type="PROSITE" id="PS01058">
    <property type="entry name" value="SAICAR_SYNTHETASE_2"/>
    <property type="match status" value="1"/>
</dbReference>
<dbReference type="NCBIfam" id="NF009251">
    <property type="entry name" value="PRK12607.1"/>
    <property type="match status" value="1"/>
</dbReference>
<evidence type="ECO:0000256" key="6">
    <source>
        <dbReference type="ARBA" id="ARBA00022840"/>
    </source>
</evidence>
<dbReference type="UniPathway" id="UPA00074">
    <property type="reaction ID" value="UER00131"/>
</dbReference>
<dbReference type="SUPFAM" id="SSF56104">
    <property type="entry name" value="SAICAR synthase-like"/>
    <property type="match status" value="1"/>
</dbReference>
<dbReference type="FunFam" id="3.30.470.20:FF:000015">
    <property type="entry name" value="Phosphoribosylaminoimidazole-succinocarboxamide synthase"/>
    <property type="match status" value="1"/>
</dbReference>
<gene>
    <name evidence="8" type="primary">purC</name>
    <name evidence="10" type="ORF">HELGO_WM9463</name>
</gene>
<sequence length="314" mass="35711">MVDIKSNFNNTLDNPKFKNLGKQIDGKVRASYVQDGRRIIVTSDRISAFDVILTNVPFKGQILTGLSKFWFDKTKDIVPNHLIDIPDPSVMVVKECEVYPVEVVVRAYITGSAWRDYTKGNPISGITLAPGLKKNQKLIKHIITPSTKADIGLHDEPISREGIISRGLVSEDEYKQIEEYANKLFTVGAKIAEERGLILVDTKYEFGKDKDGNICVVDEIHTPDSSRYWYKSSYEEKFNAGDEPHQLDKEYLRGWLISQGFMGDGDVPNIPEEILENTVKRYITTYEEITGTKFVPNTEEPIKRIEKNLLSYKI</sequence>
<comment type="similarity">
    <text evidence="2 8">Belongs to the SAICAR synthetase family.</text>
</comment>
<evidence type="ECO:0000256" key="1">
    <source>
        <dbReference type="ARBA" id="ARBA00004672"/>
    </source>
</evidence>
<dbReference type="PANTHER" id="PTHR43700:SF1">
    <property type="entry name" value="PHOSPHORIBOSYLAMINOIMIDAZOLE-SUCCINOCARBOXAMIDE SYNTHASE"/>
    <property type="match status" value="1"/>
</dbReference>
<name>A0A6S6T516_9BACT</name>
<dbReference type="HAMAP" id="MF_00137">
    <property type="entry name" value="SAICAR_synth"/>
    <property type="match status" value="1"/>
</dbReference>
<protein>
    <recommendedName>
        <fullName evidence="8">Phosphoribosylaminoimidazole-succinocarboxamide synthase</fullName>
        <ecNumber evidence="8">6.3.2.6</ecNumber>
    </recommendedName>
    <alternativeName>
        <fullName evidence="8">SAICAR synthetase</fullName>
    </alternativeName>
</protein>
<evidence type="ECO:0000256" key="5">
    <source>
        <dbReference type="ARBA" id="ARBA00022755"/>
    </source>
</evidence>
<dbReference type="NCBIfam" id="NF010568">
    <property type="entry name" value="PRK13961.1"/>
    <property type="match status" value="1"/>
</dbReference>
<feature type="domain" description="SAICAR synthetase/ADE2 N-terminal" evidence="9">
    <location>
        <begin position="24"/>
        <end position="258"/>
    </location>
</feature>
<dbReference type="Gene3D" id="3.30.470.20">
    <property type="entry name" value="ATP-grasp fold, B domain"/>
    <property type="match status" value="1"/>
</dbReference>
<dbReference type="InterPro" id="IPR018236">
    <property type="entry name" value="SAICAR_synthetase_CS"/>
</dbReference>
<dbReference type="GO" id="GO:0004639">
    <property type="term" value="F:phosphoribosylaminoimidazolesuccinocarboxamide synthase activity"/>
    <property type="evidence" value="ECO:0007669"/>
    <property type="project" value="UniProtKB-UniRule"/>
</dbReference>
<reference evidence="10" key="1">
    <citation type="submission" date="2020-01" db="EMBL/GenBank/DDBJ databases">
        <authorList>
            <person name="Meier V. D."/>
            <person name="Meier V D."/>
        </authorList>
    </citation>
    <scope>NUCLEOTIDE SEQUENCE</scope>
    <source>
        <strain evidence="10">HLG_WM_MAG_12</strain>
    </source>
</reference>
<evidence type="ECO:0000259" key="9">
    <source>
        <dbReference type="Pfam" id="PF01259"/>
    </source>
</evidence>
<evidence type="ECO:0000256" key="7">
    <source>
        <dbReference type="ARBA" id="ARBA00048475"/>
    </source>
</evidence>
<dbReference type="CDD" id="cd01414">
    <property type="entry name" value="SAICAR_synt_Sc"/>
    <property type="match status" value="1"/>
</dbReference>
<dbReference type="Pfam" id="PF01259">
    <property type="entry name" value="SAICAR_synt"/>
    <property type="match status" value="1"/>
</dbReference>
<dbReference type="EC" id="6.3.2.6" evidence="8"/>
<evidence type="ECO:0000313" key="10">
    <source>
        <dbReference type="EMBL" id="CAA6815871.1"/>
    </source>
</evidence>
<dbReference type="NCBIfam" id="TIGR00081">
    <property type="entry name" value="purC"/>
    <property type="match status" value="1"/>
</dbReference>
<dbReference type="EMBL" id="CACVAW010000068">
    <property type="protein sequence ID" value="CAA6815871.1"/>
    <property type="molecule type" value="Genomic_DNA"/>
</dbReference>
<organism evidence="10">
    <name type="scientific">uncultured Campylobacterales bacterium</name>
    <dbReference type="NCBI Taxonomy" id="352960"/>
    <lineage>
        <taxon>Bacteria</taxon>
        <taxon>Pseudomonadati</taxon>
        <taxon>Campylobacterota</taxon>
        <taxon>Epsilonproteobacteria</taxon>
        <taxon>Campylobacterales</taxon>
        <taxon>environmental samples</taxon>
    </lineage>
</organism>
<evidence type="ECO:0000256" key="2">
    <source>
        <dbReference type="ARBA" id="ARBA00010190"/>
    </source>
</evidence>
<dbReference type="PANTHER" id="PTHR43700">
    <property type="entry name" value="PHOSPHORIBOSYLAMINOIMIDAZOLE-SUCCINOCARBOXAMIDE SYNTHASE"/>
    <property type="match status" value="1"/>
</dbReference>
<dbReference type="AlphaFoldDB" id="A0A6S6T516"/>
<dbReference type="InterPro" id="IPR001636">
    <property type="entry name" value="SAICAR_synth"/>
</dbReference>
<dbReference type="GO" id="GO:0005524">
    <property type="term" value="F:ATP binding"/>
    <property type="evidence" value="ECO:0007669"/>
    <property type="project" value="UniProtKB-KW"/>
</dbReference>
<dbReference type="GO" id="GO:0005737">
    <property type="term" value="C:cytoplasm"/>
    <property type="evidence" value="ECO:0007669"/>
    <property type="project" value="TreeGrafter"/>
</dbReference>
<dbReference type="PROSITE" id="PS01057">
    <property type="entry name" value="SAICAR_SYNTHETASE_1"/>
    <property type="match status" value="1"/>
</dbReference>
<dbReference type="Gene3D" id="3.30.200.20">
    <property type="entry name" value="Phosphorylase Kinase, domain 1"/>
    <property type="match status" value="1"/>
</dbReference>
<dbReference type="InterPro" id="IPR028923">
    <property type="entry name" value="SAICAR_synt/ADE2_N"/>
</dbReference>
<comment type="pathway">
    <text evidence="1 8">Purine metabolism; IMP biosynthesis via de novo pathway; 5-amino-1-(5-phospho-D-ribosyl)imidazole-4-carboxamide from 5-amino-1-(5-phospho-D-ribosyl)imidazole-4-carboxylate: step 1/2.</text>
</comment>
<evidence type="ECO:0000256" key="3">
    <source>
        <dbReference type="ARBA" id="ARBA00022598"/>
    </source>
</evidence>
<keyword evidence="4 8" id="KW-0547">Nucleotide-binding</keyword>
<proteinExistence type="inferred from homology"/>